<accession>A0A816KP60</accession>
<reference evidence="1" key="1">
    <citation type="submission" date="2021-01" db="EMBL/GenBank/DDBJ databases">
        <authorList>
            <consortium name="Genoscope - CEA"/>
            <person name="William W."/>
        </authorList>
    </citation>
    <scope>NUCLEOTIDE SEQUENCE</scope>
</reference>
<name>A0A816KP60_BRANA</name>
<organism evidence="1">
    <name type="scientific">Brassica napus</name>
    <name type="common">Rape</name>
    <dbReference type="NCBI Taxonomy" id="3708"/>
    <lineage>
        <taxon>Eukaryota</taxon>
        <taxon>Viridiplantae</taxon>
        <taxon>Streptophyta</taxon>
        <taxon>Embryophyta</taxon>
        <taxon>Tracheophyta</taxon>
        <taxon>Spermatophyta</taxon>
        <taxon>Magnoliopsida</taxon>
        <taxon>eudicotyledons</taxon>
        <taxon>Gunneridae</taxon>
        <taxon>Pentapetalae</taxon>
        <taxon>rosids</taxon>
        <taxon>malvids</taxon>
        <taxon>Brassicales</taxon>
        <taxon>Brassicaceae</taxon>
        <taxon>Brassiceae</taxon>
        <taxon>Brassica</taxon>
    </lineage>
</organism>
<dbReference type="Proteomes" id="UP001295469">
    <property type="component" value="Chromosome C02"/>
</dbReference>
<sequence>MSKKRDVYQYVFIFIHSDLQRKISISIRKLRVFKLKFGGF</sequence>
<evidence type="ECO:0000313" key="1">
    <source>
        <dbReference type="EMBL" id="CAF1917761.1"/>
    </source>
</evidence>
<gene>
    <name evidence="1" type="ORF">DARMORV10_C02P42110.1</name>
</gene>
<protein>
    <submittedName>
        <fullName evidence="1">(rape) hypothetical protein</fullName>
    </submittedName>
</protein>
<dbReference type="AlphaFoldDB" id="A0A816KP60"/>
<dbReference type="EMBL" id="HG994366">
    <property type="protein sequence ID" value="CAF1917761.1"/>
    <property type="molecule type" value="Genomic_DNA"/>
</dbReference>
<proteinExistence type="predicted"/>